<comment type="similarity">
    <text evidence="3 10">Belongs to the cytochrome P450 family.</text>
</comment>
<dbReference type="GO" id="GO:0016705">
    <property type="term" value="F:oxidoreductase activity, acting on paired donors, with incorporation or reduction of molecular oxygen"/>
    <property type="evidence" value="ECO:0007669"/>
    <property type="project" value="InterPro"/>
</dbReference>
<evidence type="ECO:0000256" key="10">
    <source>
        <dbReference type="RuleBase" id="RU000461"/>
    </source>
</evidence>
<dbReference type="Proteomes" id="UP001063166">
    <property type="component" value="Unassembled WGS sequence"/>
</dbReference>
<dbReference type="GO" id="GO:0005506">
    <property type="term" value="F:iron ion binding"/>
    <property type="evidence" value="ECO:0007669"/>
    <property type="project" value="InterPro"/>
</dbReference>
<dbReference type="PRINTS" id="PR00463">
    <property type="entry name" value="EP450I"/>
</dbReference>
<keyword evidence="5 9" id="KW-0479">Metal-binding</keyword>
<name>A0A9P3PD65_LYOSH</name>
<keyword evidence="4 9" id="KW-0349">Heme</keyword>
<evidence type="ECO:0000313" key="12">
    <source>
        <dbReference type="Proteomes" id="UP001063166"/>
    </source>
</evidence>
<keyword evidence="6 10" id="KW-0560">Oxidoreductase</keyword>
<evidence type="ECO:0000256" key="4">
    <source>
        <dbReference type="ARBA" id="ARBA00022617"/>
    </source>
</evidence>
<dbReference type="InterPro" id="IPR002401">
    <property type="entry name" value="Cyt_P450_E_grp-I"/>
</dbReference>
<dbReference type="PROSITE" id="PS00086">
    <property type="entry name" value="CYTOCHROME_P450"/>
    <property type="match status" value="1"/>
</dbReference>
<comment type="pathway">
    <text evidence="2">Secondary metabolite biosynthesis.</text>
</comment>
<dbReference type="CDD" id="cd11065">
    <property type="entry name" value="CYP64-like"/>
    <property type="match status" value="1"/>
</dbReference>
<dbReference type="Pfam" id="PF00067">
    <property type="entry name" value="p450"/>
    <property type="match status" value="1"/>
</dbReference>
<keyword evidence="7 9" id="KW-0408">Iron</keyword>
<proteinExistence type="inferred from homology"/>
<dbReference type="Gene3D" id="1.10.630.10">
    <property type="entry name" value="Cytochrome P450"/>
    <property type="match status" value="1"/>
</dbReference>
<accession>A0A9P3PD65</accession>
<comment type="cofactor">
    <cofactor evidence="1 9">
        <name>heme</name>
        <dbReference type="ChEBI" id="CHEBI:30413"/>
    </cofactor>
</comment>
<evidence type="ECO:0000256" key="7">
    <source>
        <dbReference type="ARBA" id="ARBA00023004"/>
    </source>
</evidence>
<keyword evidence="12" id="KW-1185">Reference proteome</keyword>
<reference evidence="11" key="1">
    <citation type="submission" date="2022-07" db="EMBL/GenBank/DDBJ databases">
        <title>The genome of Lyophyllum shimeji provides insight into the initial evolution of ectomycorrhizal fungal genome.</title>
        <authorList>
            <person name="Kobayashi Y."/>
            <person name="Shibata T."/>
            <person name="Hirakawa H."/>
            <person name="Shigenobu S."/>
            <person name="Nishiyama T."/>
            <person name="Yamada A."/>
            <person name="Hasebe M."/>
            <person name="Kawaguchi M."/>
        </authorList>
    </citation>
    <scope>NUCLEOTIDE SEQUENCE</scope>
    <source>
        <strain evidence="11">AT787</strain>
    </source>
</reference>
<dbReference type="InterPro" id="IPR017972">
    <property type="entry name" value="Cyt_P450_CS"/>
</dbReference>
<evidence type="ECO:0000256" key="3">
    <source>
        <dbReference type="ARBA" id="ARBA00010617"/>
    </source>
</evidence>
<organism evidence="11 12">
    <name type="scientific">Lyophyllum shimeji</name>
    <name type="common">Hon-shimeji</name>
    <name type="synonym">Tricholoma shimeji</name>
    <dbReference type="NCBI Taxonomy" id="47721"/>
    <lineage>
        <taxon>Eukaryota</taxon>
        <taxon>Fungi</taxon>
        <taxon>Dikarya</taxon>
        <taxon>Basidiomycota</taxon>
        <taxon>Agaricomycotina</taxon>
        <taxon>Agaricomycetes</taxon>
        <taxon>Agaricomycetidae</taxon>
        <taxon>Agaricales</taxon>
        <taxon>Tricholomatineae</taxon>
        <taxon>Lyophyllaceae</taxon>
        <taxon>Lyophyllum</taxon>
    </lineage>
</organism>
<gene>
    <name evidence="11" type="ORF">LshimejAT787_0103530</name>
</gene>
<evidence type="ECO:0000256" key="9">
    <source>
        <dbReference type="PIRSR" id="PIRSR602401-1"/>
    </source>
</evidence>
<dbReference type="EMBL" id="BRPK01000001">
    <property type="protein sequence ID" value="GLB33469.1"/>
    <property type="molecule type" value="Genomic_DNA"/>
</dbReference>
<dbReference type="PANTHER" id="PTHR46300">
    <property type="entry name" value="P450, PUTATIVE (EUROFUNG)-RELATED-RELATED"/>
    <property type="match status" value="1"/>
</dbReference>
<evidence type="ECO:0000256" key="1">
    <source>
        <dbReference type="ARBA" id="ARBA00001971"/>
    </source>
</evidence>
<evidence type="ECO:0000256" key="6">
    <source>
        <dbReference type="ARBA" id="ARBA00023002"/>
    </source>
</evidence>
<dbReference type="PRINTS" id="PR00385">
    <property type="entry name" value="P450"/>
</dbReference>
<keyword evidence="8 10" id="KW-0503">Monooxygenase</keyword>
<protein>
    <submittedName>
        <fullName evidence="11">Cytochrome p450</fullName>
    </submittedName>
</protein>
<comment type="caution">
    <text evidence="11">The sequence shown here is derived from an EMBL/GenBank/DDBJ whole genome shotgun (WGS) entry which is preliminary data.</text>
</comment>
<dbReference type="GO" id="GO:0004497">
    <property type="term" value="F:monooxygenase activity"/>
    <property type="evidence" value="ECO:0007669"/>
    <property type="project" value="UniProtKB-KW"/>
</dbReference>
<evidence type="ECO:0000256" key="5">
    <source>
        <dbReference type="ARBA" id="ARBA00022723"/>
    </source>
</evidence>
<sequence length="611" mass="67648">MSEGDQDHRGHWESSSSAGRLNVPSALDWQIDWHRLARPANFHTHHGVTQLFTIAADVPLAKEDILFVPSLNGTGPGNRADPICAYSRWRFPPSLLLPGTAMAQKFITTVDILFAFLCLFILNGLLRRRRNGVLLPPGPKGLPLIGNVLDMPSEKQWLTFAKWGEQWGDICSVTVLGQPFIILNSAKVATAMLDKKSSIYSDRPVLQMGGNLVGWVNTLVLIPYGDRFRRFRRLFHRVIGTSASMKKFSHVEEFETRKFLRRVLTKPGDLAAHVRHTAGAIILRISHGYEVKEVGDPFVELADQATEQFSLSTAPGGYLVDVLPILRHIPSWFPGAGFQRTAKLWAATLNQMVDQPHQFVKRQMVVGTASTSFTSSLMEGKSISAEEELDIKWSSASLYSGGADTTVSAIYSFFLAMALYPEVAKKAQAEIDVVVGNDRLPAFDDRPYLPYVDALVKEVFRWHAVVPTGVPHRVMEDDIHDGYLIPNGALVIANIWQLTHDPAVYANPDVFNPDRFLATESKAAEPDPRGVCFGFGRRICPGMQLADASVFISCAMSLAVFDISKCVENGVVIEPVHENTTGTISHPKPFKCSIKPRSQKAVSLIQADEHK</sequence>
<dbReference type="AlphaFoldDB" id="A0A9P3PD65"/>
<dbReference type="InterPro" id="IPR050364">
    <property type="entry name" value="Cytochrome_P450_fung"/>
</dbReference>
<feature type="binding site" description="axial binding residue" evidence="9">
    <location>
        <position position="540"/>
    </location>
    <ligand>
        <name>heme</name>
        <dbReference type="ChEBI" id="CHEBI:30413"/>
    </ligand>
    <ligandPart>
        <name>Fe</name>
        <dbReference type="ChEBI" id="CHEBI:18248"/>
    </ligandPart>
</feature>
<evidence type="ECO:0000313" key="11">
    <source>
        <dbReference type="EMBL" id="GLB33469.1"/>
    </source>
</evidence>
<dbReference type="PANTHER" id="PTHR46300:SF7">
    <property type="entry name" value="P450, PUTATIVE (EUROFUNG)-RELATED"/>
    <property type="match status" value="1"/>
</dbReference>
<evidence type="ECO:0000256" key="8">
    <source>
        <dbReference type="ARBA" id="ARBA00023033"/>
    </source>
</evidence>
<dbReference type="InterPro" id="IPR036396">
    <property type="entry name" value="Cyt_P450_sf"/>
</dbReference>
<evidence type="ECO:0000256" key="2">
    <source>
        <dbReference type="ARBA" id="ARBA00005179"/>
    </source>
</evidence>
<dbReference type="GO" id="GO:0020037">
    <property type="term" value="F:heme binding"/>
    <property type="evidence" value="ECO:0007669"/>
    <property type="project" value="InterPro"/>
</dbReference>
<dbReference type="SUPFAM" id="SSF48264">
    <property type="entry name" value="Cytochrome P450"/>
    <property type="match status" value="1"/>
</dbReference>
<dbReference type="InterPro" id="IPR001128">
    <property type="entry name" value="Cyt_P450"/>
</dbReference>
<dbReference type="OrthoDB" id="2789670at2759"/>